<dbReference type="InterPro" id="IPR006512">
    <property type="entry name" value="YidE_YbjL"/>
</dbReference>
<feature type="transmembrane region" description="Helical" evidence="8">
    <location>
        <begin position="7"/>
        <end position="24"/>
    </location>
</feature>
<keyword evidence="6 8" id="KW-1133">Transmembrane helix</keyword>
<name>A0A953LHZ3_SYMTR</name>
<evidence type="ECO:0000313" key="11">
    <source>
        <dbReference type="Proteomes" id="UP000732377"/>
    </source>
</evidence>
<keyword evidence="7 8" id="KW-0472">Membrane</keyword>
<dbReference type="GO" id="GO:0008324">
    <property type="term" value="F:monoatomic cation transmembrane transporter activity"/>
    <property type="evidence" value="ECO:0007669"/>
    <property type="project" value="InterPro"/>
</dbReference>
<feature type="transmembrane region" description="Helical" evidence="8">
    <location>
        <begin position="415"/>
        <end position="437"/>
    </location>
</feature>
<keyword evidence="5 8" id="KW-0812">Transmembrane</keyword>
<dbReference type="PANTHER" id="PTHR30445:SF3">
    <property type="entry name" value="TRANSPORT PROTEIN YIDE-RELATED"/>
    <property type="match status" value="1"/>
</dbReference>
<evidence type="ECO:0000256" key="6">
    <source>
        <dbReference type="ARBA" id="ARBA00022989"/>
    </source>
</evidence>
<dbReference type="PROSITE" id="PS51202">
    <property type="entry name" value="RCK_C"/>
    <property type="match status" value="2"/>
</dbReference>
<dbReference type="AlphaFoldDB" id="A0A953LHZ3"/>
<dbReference type="GO" id="GO:0005886">
    <property type="term" value="C:plasma membrane"/>
    <property type="evidence" value="ECO:0007669"/>
    <property type="project" value="UniProtKB-SubCell"/>
</dbReference>
<feature type="domain" description="RCK C-terminal" evidence="9">
    <location>
        <begin position="273"/>
        <end position="356"/>
    </location>
</feature>
<feature type="transmembrane region" description="Helical" evidence="8">
    <location>
        <begin position="486"/>
        <end position="507"/>
    </location>
</feature>
<dbReference type="Gene3D" id="3.30.70.1450">
    <property type="entry name" value="Regulator of K+ conductance, C-terminal domain"/>
    <property type="match status" value="2"/>
</dbReference>
<dbReference type="SUPFAM" id="SSF116726">
    <property type="entry name" value="TrkA C-terminal domain-like"/>
    <property type="match status" value="2"/>
</dbReference>
<evidence type="ECO:0000256" key="8">
    <source>
        <dbReference type="SAM" id="Phobius"/>
    </source>
</evidence>
<dbReference type="GO" id="GO:0006813">
    <property type="term" value="P:potassium ion transport"/>
    <property type="evidence" value="ECO:0007669"/>
    <property type="project" value="InterPro"/>
</dbReference>
<organism evidence="10 11">
    <name type="scientific">Symbiobacterium thermophilum</name>
    <dbReference type="NCBI Taxonomy" id="2734"/>
    <lineage>
        <taxon>Bacteria</taxon>
        <taxon>Bacillati</taxon>
        <taxon>Bacillota</taxon>
        <taxon>Clostridia</taxon>
        <taxon>Eubacteriales</taxon>
        <taxon>Symbiobacteriaceae</taxon>
        <taxon>Symbiobacterium</taxon>
    </lineage>
</organism>
<dbReference type="RefSeq" id="WP_273381140.1">
    <property type="nucleotide sequence ID" value="NZ_PIUK01000247.1"/>
</dbReference>
<feature type="transmembrane region" description="Helical" evidence="8">
    <location>
        <begin position="519"/>
        <end position="541"/>
    </location>
</feature>
<dbReference type="EMBL" id="PIUK01000247">
    <property type="protein sequence ID" value="MBY6277793.1"/>
    <property type="molecule type" value="Genomic_DNA"/>
</dbReference>
<dbReference type="Pfam" id="PF02080">
    <property type="entry name" value="TrkA_C"/>
    <property type="match status" value="1"/>
</dbReference>
<reference evidence="10" key="1">
    <citation type="submission" date="2017-11" db="EMBL/GenBank/DDBJ databases">
        <title>Three new genomes from thermophilic consortium.</title>
        <authorList>
            <person name="Quaggio R."/>
            <person name="Amgarten D."/>
            <person name="Setubal J.C."/>
        </authorList>
    </citation>
    <scope>NUCLEOTIDE SEQUENCE</scope>
    <source>
        <strain evidence="10">ZCTH01-B2</strain>
    </source>
</reference>
<feature type="transmembrane region" description="Helical" evidence="8">
    <location>
        <begin position="457"/>
        <end position="479"/>
    </location>
</feature>
<dbReference type="InterPro" id="IPR036721">
    <property type="entry name" value="RCK_C_sf"/>
</dbReference>
<comment type="subcellular location">
    <subcellularLocation>
        <location evidence="1">Cell membrane</location>
        <topology evidence="1">Multi-pass membrane protein</topology>
    </subcellularLocation>
</comment>
<feature type="transmembrane region" description="Helical" evidence="8">
    <location>
        <begin position="389"/>
        <end position="408"/>
    </location>
</feature>
<feature type="transmembrane region" description="Helical" evidence="8">
    <location>
        <begin position="365"/>
        <end position="383"/>
    </location>
</feature>
<protein>
    <submittedName>
        <fullName evidence="10">Transporter</fullName>
    </submittedName>
</protein>
<feature type="transmembrane region" description="Helical" evidence="8">
    <location>
        <begin position="152"/>
        <end position="173"/>
    </location>
</feature>
<evidence type="ECO:0000256" key="3">
    <source>
        <dbReference type="ARBA" id="ARBA00022448"/>
    </source>
</evidence>
<dbReference type="InterPro" id="IPR006037">
    <property type="entry name" value="RCK_C"/>
</dbReference>
<keyword evidence="4" id="KW-1003">Cell membrane</keyword>
<evidence type="ECO:0000256" key="4">
    <source>
        <dbReference type="ARBA" id="ARBA00022475"/>
    </source>
</evidence>
<evidence type="ECO:0000313" key="10">
    <source>
        <dbReference type="EMBL" id="MBY6277793.1"/>
    </source>
</evidence>
<keyword evidence="3" id="KW-0813">Transport</keyword>
<dbReference type="NCBIfam" id="TIGR01625">
    <property type="entry name" value="YidE_YbjL_dupl"/>
    <property type="match status" value="2"/>
</dbReference>
<dbReference type="Pfam" id="PF06826">
    <property type="entry name" value="Asp-Al_Ex"/>
    <property type="match status" value="2"/>
</dbReference>
<dbReference type="Proteomes" id="UP000732377">
    <property type="component" value="Unassembled WGS sequence"/>
</dbReference>
<proteinExistence type="inferred from homology"/>
<evidence type="ECO:0000256" key="2">
    <source>
        <dbReference type="ARBA" id="ARBA00009854"/>
    </source>
</evidence>
<evidence type="ECO:0000259" key="9">
    <source>
        <dbReference type="PROSITE" id="PS51202"/>
    </source>
</evidence>
<dbReference type="PANTHER" id="PTHR30445">
    <property type="entry name" value="K(+)_H(+) ANTIPORTER SUBUNIT KHTT"/>
    <property type="match status" value="1"/>
</dbReference>
<comment type="caution">
    <text evidence="10">The sequence shown here is derived from an EMBL/GenBank/DDBJ whole genome shotgun (WGS) entry which is preliminary data.</text>
</comment>
<accession>A0A953LHZ3</accession>
<gene>
    <name evidence="10" type="ORF">CWE10_16655</name>
</gene>
<feature type="transmembrane region" description="Helical" evidence="8">
    <location>
        <begin position="30"/>
        <end position="48"/>
    </location>
</feature>
<feature type="transmembrane region" description="Helical" evidence="8">
    <location>
        <begin position="57"/>
        <end position="75"/>
    </location>
</feature>
<feature type="domain" description="RCK C-terminal" evidence="9">
    <location>
        <begin position="186"/>
        <end position="270"/>
    </location>
</feature>
<sequence length="542" mass="58348">MLDILRDNPLLLLFIVAGIGYPLGRVRIGGIHLGVAAVLFVGLAFGALDPSLKLPEIVYQFGLALFVYCVGLSSGHGFLRSFRGKGVIYNLLTLGVILLAAALLLIPHYLLSLRPGETAGVFAGLLTSTPALAAAVEYLTRAGAAGQLSDPVVGYSIAYPASVLGVILAIYLAERCFRIDYRAEARTLKDVPGVSPEITCWTLRVCRPKAFGRTVRDLVAEHRLQVVFGRIRRGDHADVVSWETHLEEGDLVTAVGPVEELERAAQVIGCVSEVQADLDRSEVDMREVFVSNPEVAGRTLRELNLPNRFGAVVSRVWRGDLQLLPYADMPLELGDRVRVLSRRERQQEVAAYLGDSYRAISEIDIAVLGLGMALGIGLGLVPIPLPGGITVRLGLAGGPLIVALFLGARQRTGSLVWVLPYSANMVLRQMGLTIFLAAVGTRSGYEFAQMLTQPRGWAILGASAAIIVLLSWVMLYVGYRWLRIPMGLLTGMVAGMQTQSATLGFALDQAGNDLPTVGYAMVYPIAMVVKIVLAPVLLALLT</sequence>
<comment type="similarity">
    <text evidence="2">Belongs to the AAE transporter (TC 2.A.81) family.</text>
</comment>
<evidence type="ECO:0000256" key="5">
    <source>
        <dbReference type="ARBA" id="ARBA00022692"/>
    </source>
</evidence>
<dbReference type="InterPro" id="IPR050144">
    <property type="entry name" value="AAE_transporter"/>
</dbReference>
<evidence type="ECO:0000256" key="1">
    <source>
        <dbReference type="ARBA" id="ARBA00004651"/>
    </source>
</evidence>
<feature type="transmembrane region" description="Helical" evidence="8">
    <location>
        <begin position="87"/>
        <end position="106"/>
    </location>
</feature>
<evidence type="ECO:0000256" key="7">
    <source>
        <dbReference type="ARBA" id="ARBA00023136"/>
    </source>
</evidence>